<keyword evidence="1 4" id="KW-0808">Transferase</keyword>
<dbReference type="InterPro" id="IPR029044">
    <property type="entry name" value="Nucleotide-diphossugar_trans"/>
</dbReference>
<keyword evidence="2 4" id="KW-0548">Nucleotidyltransferase</keyword>
<feature type="domain" description="Nucleotidyl transferase" evidence="3">
    <location>
        <begin position="1"/>
        <end position="115"/>
    </location>
</feature>
<dbReference type="RefSeq" id="WP_369456056.1">
    <property type="nucleotide sequence ID" value="NZ_JBGCUO010000001.1"/>
</dbReference>
<evidence type="ECO:0000256" key="1">
    <source>
        <dbReference type="ARBA" id="ARBA00022679"/>
    </source>
</evidence>
<evidence type="ECO:0000256" key="2">
    <source>
        <dbReference type="ARBA" id="ARBA00022695"/>
    </source>
</evidence>
<dbReference type="EMBL" id="JBGCUO010000001">
    <property type="protein sequence ID" value="MEY1661224.1"/>
    <property type="molecule type" value="Genomic_DNA"/>
</dbReference>
<dbReference type="EC" id="2.7.7.99" evidence="4"/>
<evidence type="ECO:0000259" key="3">
    <source>
        <dbReference type="Pfam" id="PF00483"/>
    </source>
</evidence>
<evidence type="ECO:0000313" key="5">
    <source>
        <dbReference type="Proteomes" id="UP001562065"/>
    </source>
</evidence>
<dbReference type="InterPro" id="IPR005835">
    <property type="entry name" value="NTP_transferase_dom"/>
</dbReference>
<reference evidence="4 5" key="1">
    <citation type="submission" date="2024-07" db="EMBL/GenBank/DDBJ databases">
        <authorList>
            <person name="Ren Q."/>
        </authorList>
    </citation>
    <scope>NUCLEOTIDE SEQUENCE [LARGE SCALE GENOMIC DNA]</scope>
    <source>
        <strain evidence="4 5">REN37</strain>
    </source>
</reference>
<dbReference type="NCBIfam" id="NF045761">
    <property type="entry name" value="NAMPUrTaseMurU"/>
    <property type="match status" value="1"/>
</dbReference>
<keyword evidence="5" id="KW-1185">Reference proteome</keyword>
<dbReference type="CDD" id="cd06422">
    <property type="entry name" value="NTP_transferase_like_1"/>
    <property type="match status" value="1"/>
</dbReference>
<proteinExistence type="predicted"/>
<dbReference type="Gene3D" id="3.90.550.10">
    <property type="entry name" value="Spore Coat Polysaccharide Biosynthesis Protein SpsA, Chain A"/>
    <property type="match status" value="1"/>
</dbReference>
<evidence type="ECO:0000313" key="4">
    <source>
        <dbReference type="EMBL" id="MEY1661224.1"/>
    </source>
</evidence>
<dbReference type="PANTHER" id="PTHR43584">
    <property type="entry name" value="NUCLEOTIDYL TRANSFERASE"/>
    <property type="match status" value="1"/>
</dbReference>
<dbReference type="GO" id="GO:0016779">
    <property type="term" value="F:nucleotidyltransferase activity"/>
    <property type="evidence" value="ECO:0007669"/>
    <property type="project" value="UniProtKB-KW"/>
</dbReference>
<comment type="caution">
    <text evidence="4">The sequence shown here is derived from an EMBL/GenBank/DDBJ whole genome shotgun (WGS) entry which is preliminary data.</text>
</comment>
<dbReference type="InterPro" id="IPR050065">
    <property type="entry name" value="GlmU-like"/>
</dbReference>
<accession>A0ABV4AEF9</accession>
<sequence>MVLAAGLGTRMRPLTDHTPKPLLQAGGRTLIDYHLARLAAAGVREVVINTAWLGEQIEAALGSQAHGMALHYSREAEPLETAGGIRRALPLLGEQPFLVVNGDIWTDIDFAALLTPPAGLAHLVLVDNPPHVPGGDFRLLATAGVALAAKVADNSGPPSPGARAYTFSGVGVYRPALFHSLPDGPARLAPLLRAAMTDGQVTGQHHDGHWYDIGTPARLAALDHWLRSGAAGAPAEE</sequence>
<dbReference type="Pfam" id="PF00483">
    <property type="entry name" value="NTP_transferase"/>
    <property type="match status" value="1"/>
</dbReference>
<dbReference type="PANTHER" id="PTHR43584:SF8">
    <property type="entry name" value="N-ACETYLMURAMATE ALPHA-1-PHOSPHATE URIDYLYLTRANSFERASE"/>
    <property type="match status" value="1"/>
</dbReference>
<gene>
    <name evidence="4" type="primary">murU</name>
    <name evidence="4" type="ORF">AB5I84_03580</name>
</gene>
<name>A0ABV4AEF9_9GAMM</name>
<dbReference type="InterPro" id="IPR054790">
    <property type="entry name" value="MurU"/>
</dbReference>
<organism evidence="4 5">
    <name type="scientific">Isoalcanivorax beigongshangi</name>
    <dbReference type="NCBI Taxonomy" id="3238810"/>
    <lineage>
        <taxon>Bacteria</taxon>
        <taxon>Pseudomonadati</taxon>
        <taxon>Pseudomonadota</taxon>
        <taxon>Gammaproteobacteria</taxon>
        <taxon>Oceanospirillales</taxon>
        <taxon>Alcanivoracaceae</taxon>
        <taxon>Isoalcanivorax</taxon>
    </lineage>
</organism>
<dbReference type="SUPFAM" id="SSF53448">
    <property type="entry name" value="Nucleotide-diphospho-sugar transferases"/>
    <property type="match status" value="1"/>
</dbReference>
<dbReference type="Proteomes" id="UP001562065">
    <property type="component" value="Unassembled WGS sequence"/>
</dbReference>
<protein>
    <submittedName>
        <fullName evidence="4">N-acetylmuramate alpha-1-phosphate uridylyltransferase MurU</fullName>
        <ecNumber evidence="4">2.7.7.99</ecNumber>
    </submittedName>
</protein>